<gene>
    <name evidence="1" type="ORF">RDI58_020527</name>
</gene>
<dbReference type="InterPro" id="IPR008949">
    <property type="entry name" value="Isoprenoid_synthase_dom_sf"/>
</dbReference>
<protein>
    <submittedName>
        <fullName evidence="1">Uncharacterized protein</fullName>
    </submittedName>
</protein>
<evidence type="ECO:0000313" key="1">
    <source>
        <dbReference type="EMBL" id="KAK6782731.1"/>
    </source>
</evidence>
<dbReference type="AlphaFoldDB" id="A0AAN8TCA4"/>
<name>A0AAN8TCA4_SOLBU</name>
<evidence type="ECO:0000313" key="2">
    <source>
        <dbReference type="Proteomes" id="UP001371456"/>
    </source>
</evidence>
<dbReference type="Proteomes" id="UP001371456">
    <property type="component" value="Unassembled WGS sequence"/>
</dbReference>
<sequence length="88" mass="10631">MEWLAFALKEASKGQGNSACRWKFRDQFTEFFCSRNYNKSDRYVSILKLQNKRRVVIFIPKWDKNIKLVKKMTFVRERLVEGFFWAVG</sequence>
<accession>A0AAN8TCA4</accession>
<organism evidence="1 2">
    <name type="scientific">Solanum bulbocastanum</name>
    <name type="common">Wild potato</name>
    <dbReference type="NCBI Taxonomy" id="147425"/>
    <lineage>
        <taxon>Eukaryota</taxon>
        <taxon>Viridiplantae</taxon>
        <taxon>Streptophyta</taxon>
        <taxon>Embryophyta</taxon>
        <taxon>Tracheophyta</taxon>
        <taxon>Spermatophyta</taxon>
        <taxon>Magnoliopsida</taxon>
        <taxon>eudicotyledons</taxon>
        <taxon>Gunneridae</taxon>
        <taxon>Pentapetalae</taxon>
        <taxon>asterids</taxon>
        <taxon>lamiids</taxon>
        <taxon>Solanales</taxon>
        <taxon>Solanaceae</taxon>
        <taxon>Solanoideae</taxon>
        <taxon>Solaneae</taxon>
        <taxon>Solanum</taxon>
    </lineage>
</organism>
<keyword evidence="2" id="KW-1185">Reference proteome</keyword>
<dbReference type="EMBL" id="JBANQN010000008">
    <property type="protein sequence ID" value="KAK6782731.1"/>
    <property type="molecule type" value="Genomic_DNA"/>
</dbReference>
<reference evidence="1 2" key="1">
    <citation type="submission" date="2024-02" db="EMBL/GenBank/DDBJ databases">
        <title>de novo genome assembly of Solanum bulbocastanum strain 11H21.</title>
        <authorList>
            <person name="Hosaka A.J."/>
        </authorList>
    </citation>
    <scope>NUCLEOTIDE SEQUENCE [LARGE SCALE GENOMIC DNA]</scope>
    <source>
        <tissue evidence="1">Young leaves</tissue>
    </source>
</reference>
<dbReference type="Gene3D" id="1.10.600.10">
    <property type="entry name" value="Farnesyl Diphosphate Synthase"/>
    <property type="match status" value="1"/>
</dbReference>
<comment type="caution">
    <text evidence="1">The sequence shown here is derived from an EMBL/GenBank/DDBJ whole genome shotgun (WGS) entry which is preliminary data.</text>
</comment>
<proteinExistence type="predicted"/>